<proteinExistence type="predicted"/>
<dbReference type="InterPro" id="IPR037053">
    <property type="entry name" value="Phage_tail_collar_dom_sf"/>
</dbReference>
<dbReference type="EMBL" id="HM114315">
    <property type="protein sequence ID" value="ADJ19479.1"/>
    <property type="molecule type" value="Genomic_DNA"/>
</dbReference>
<keyword evidence="5" id="KW-1185">Reference proteome</keyword>
<dbReference type="InterPro" id="IPR027448">
    <property type="entry name" value="Short_tail_fibre_C"/>
</dbReference>
<evidence type="ECO:0000313" key="5">
    <source>
        <dbReference type="Proteomes" id="UP000000330"/>
    </source>
</evidence>
<evidence type="ECO:0000259" key="3">
    <source>
        <dbReference type="Pfam" id="PF14928"/>
    </source>
</evidence>
<dbReference type="SUPFAM" id="SSF88874">
    <property type="entry name" value="Receptor-binding domain of short tail fibre protein gp12"/>
    <property type="match status" value="1"/>
</dbReference>
<evidence type="ECO:0000256" key="1">
    <source>
        <dbReference type="SAM" id="MobiDB-lite"/>
    </source>
</evidence>
<reference evidence="4 5" key="1">
    <citation type="journal article" date="2010" name="Virol. J.">
        <title>Genomes of the T4-related bacteriophages as windows on microbial genome evolution.</title>
        <authorList>
            <person name="Petrov V.M."/>
            <person name="Ratnayaka S."/>
            <person name="Nolan J.M."/>
            <person name="Miller E.S."/>
            <person name="Karam J.D."/>
        </authorList>
    </citation>
    <scope>NUCLEOTIDE SEQUENCE [LARGE SCALE GENOMIC DNA]</scope>
    <source>
        <strain evidence="4">Acj133</strain>
    </source>
</reference>
<dbReference type="InterPro" id="IPR044916">
    <property type="entry name" value="Short_tail_fibre_C_sf"/>
</dbReference>
<protein>
    <submittedName>
        <fullName evidence="4">Gp12 short tail fibers</fullName>
    </submittedName>
</protein>
<dbReference type="Gene3D" id="3.90.1340.10">
    <property type="entry name" value="Phage tail collar domain"/>
    <property type="match status" value="1"/>
</dbReference>
<dbReference type="GeneID" id="10323151"/>
<dbReference type="KEGG" id="vg:10323151"/>
<dbReference type="GO" id="GO:0046872">
    <property type="term" value="F:metal ion binding"/>
    <property type="evidence" value="ECO:0007669"/>
    <property type="project" value="InterPro"/>
</dbReference>
<dbReference type="RefSeq" id="YP_004300745.1">
    <property type="nucleotide sequence ID" value="NC_015250.1"/>
</dbReference>
<evidence type="ECO:0000259" key="2">
    <source>
        <dbReference type="Pfam" id="PF07484"/>
    </source>
</evidence>
<evidence type="ECO:0000313" key="4">
    <source>
        <dbReference type="EMBL" id="ADJ19479.1"/>
    </source>
</evidence>
<dbReference type="Proteomes" id="UP000000330">
    <property type="component" value="Segment"/>
</dbReference>
<dbReference type="Pfam" id="PF14928">
    <property type="entry name" value="S_tail_recep_bd"/>
    <property type="match status" value="1"/>
</dbReference>
<feature type="compositionally biased region" description="Basic and acidic residues" evidence="1">
    <location>
        <begin position="8"/>
        <end position="19"/>
    </location>
</feature>
<name>D9I698_9CAUD</name>
<organism evidence="4 5">
    <name type="scientific">Acinetobacter phage 133</name>
    <dbReference type="NCBI Taxonomy" id="2919552"/>
    <lineage>
        <taxon>Viruses</taxon>
        <taxon>Duplodnaviria</taxon>
        <taxon>Heunggongvirae</taxon>
        <taxon>Uroviricota</taxon>
        <taxon>Caudoviricetes</taxon>
        <taxon>Pantevenvirales</taxon>
        <taxon>Straboviridae</taxon>
        <taxon>Tevenvirinae</taxon>
        <taxon>Centumtrigintavirus</taxon>
        <taxon>Centumtrigintavirus cv133</taxon>
        <taxon>Acinetobacter virus 133</taxon>
    </lineage>
</organism>
<feature type="region of interest" description="Disordered" evidence="1">
    <location>
        <begin position="1"/>
        <end position="20"/>
    </location>
</feature>
<gene>
    <name evidence="4" type="primary">12</name>
    <name evidence="4" type="ORF">Acj133p164</name>
</gene>
<dbReference type="InterPro" id="IPR011083">
    <property type="entry name" value="Phage_tail_collar_dom"/>
</dbReference>
<dbReference type="Gene3D" id="4.10.1070.10">
    <property type="entry name" value="receptor-binding domain of the bacteriophage t4 short tail fibre, domain 2"/>
    <property type="match status" value="1"/>
</dbReference>
<dbReference type="Pfam" id="PF07484">
    <property type="entry name" value="Collar"/>
    <property type="match status" value="1"/>
</dbReference>
<sequence length="493" mass="51900">MSNNTYKHTSDSARYKDFDPAGTAFPSTVTDVQSALAMAGPSVPASESVSGRIQIATLAEVDAGTDNTKAITPKTLEYRMQRPEATTTVRGVIRIGTTSEVQAGTINNVVVTPASLSGYFAFRTATETRNGTIRISNTAMAIAGTDDTTAMSPLKVKQAIASATAQIPSYAPATETTQGTVKLSTLGQLEQGLLREGVAVSPYSLSQLTGNLTRRGIVRAATSAQANTGTDDSLYISAKGFKEYVASATQVGTVKLTDSVKTGAGLALSGNAKVLALDGTSQSVAGTVNFTGTPQHNGSDLASEKYVDDTVMVGSMMMFFGSAIEGDLWQFADGGAMSKAAYPKLFALLGYKFGGAGDVFYKPDMRGLFARGAGVGKDILAARGVDLKNKPLLGNDVSGGDVGEVQKQQSRTHKHVVPWGESYGNSSFGQTATRHYVGSGKSDSNNPRFFTNEGLEVDAEAQRGDYNTLNTIESMGPETRPWNMSVNYIIKVK</sequence>
<feature type="domain" description="Short tail fibre protein C-terminal" evidence="3">
    <location>
        <begin position="402"/>
        <end position="492"/>
    </location>
</feature>
<feature type="domain" description="Phage tail collar" evidence="2">
    <location>
        <begin position="314"/>
        <end position="369"/>
    </location>
</feature>
<accession>D9I698</accession>